<proteinExistence type="predicted"/>
<evidence type="ECO:0000256" key="1">
    <source>
        <dbReference type="SAM" id="SignalP"/>
    </source>
</evidence>
<dbReference type="InterPro" id="IPR006917">
    <property type="entry name" value="SOUL_heme-bd"/>
</dbReference>
<feature type="chain" id="PRO_5032486493" evidence="1">
    <location>
        <begin position="21"/>
        <end position="196"/>
    </location>
</feature>
<sequence>MGKARWIAAAAAGTAAVAAAAYYLNERNSEKPDYDLLIEEGRFALRDYPPLRVAETVQSGQRETAFGNGFRVLADYFFVRSRPGKKIPMTSPVLCNRIGDEDEWRTRFMLPVRLSAEETPPPPAGVGIDEIPARRMAAIRFAGNADDAMLAEKEAELREWMAANEIEASGPAEYAFYNSPFIPGALRRNEVLIPVA</sequence>
<evidence type="ECO:0000313" key="2">
    <source>
        <dbReference type="EMBL" id="MBC2776440.1"/>
    </source>
</evidence>
<keyword evidence="3" id="KW-1185">Reference proteome</keyword>
<dbReference type="Pfam" id="PF04832">
    <property type="entry name" value="SOUL"/>
    <property type="match status" value="1"/>
</dbReference>
<dbReference type="PANTHER" id="PTHR11220">
    <property type="entry name" value="HEME-BINDING PROTEIN-RELATED"/>
    <property type="match status" value="1"/>
</dbReference>
<dbReference type="EMBL" id="JACJVJ010000001">
    <property type="protein sequence ID" value="MBC2776440.1"/>
    <property type="molecule type" value="Genomic_DNA"/>
</dbReference>
<comment type="caution">
    <text evidence="2">The sequence shown here is derived from an EMBL/GenBank/DDBJ whole genome shotgun (WGS) entry which is preliminary data.</text>
</comment>
<dbReference type="SUPFAM" id="SSF55136">
    <property type="entry name" value="Probable bacterial effector-binding domain"/>
    <property type="match status" value="1"/>
</dbReference>
<gene>
    <name evidence="2" type="ORF">H6P80_02280</name>
</gene>
<dbReference type="AlphaFoldDB" id="A0A842HWW7"/>
<feature type="signal peptide" evidence="1">
    <location>
        <begin position="1"/>
        <end position="20"/>
    </location>
</feature>
<dbReference type="RefSeq" id="WP_185799723.1">
    <property type="nucleotide sequence ID" value="NZ_JACJVJ010000001.1"/>
</dbReference>
<keyword evidence="1" id="KW-0732">Signal</keyword>
<name>A0A842HWW7_9SPHN</name>
<protein>
    <submittedName>
        <fullName evidence="2">Heme-binding protein</fullName>
    </submittedName>
</protein>
<accession>A0A842HWW7</accession>
<dbReference type="Gene3D" id="3.20.80.10">
    <property type="entry name" value="Regulatory factor, effector binding domain"/>
    <property type="match status" value="1"/>
</dbReference>
<dbReference type="Proteomes" id="UP000564378">
    <property type="component" value="Unassembled WGS sequence"/>
</dbReference>
<dbReference type="InterPro" id="IPR011256">
    <property type="entry name" value="Reg_factor_effector_dom_sf"/>
</dbReference>
<organism evidence="2 3">
    <name type="scientific">Parasphingopyxis marina</name>
    <dbReference type="NCBI Taxonomy" id="2761622"/>
    <lineage>
        <taxon>Bacteria</taxon>
        <taxon>Pseudomonadati</taxon>
        <taxon>Pseudomonadota</taxon>
        <taxon>Alphaproteobacteria</taxon>
        <taxon>Sphingomonadales</taxon>
        <taxon>Sphingomonadaceae</taxon>
        <taxon>Parasphingopyxis</taxon>
    </lineage>
</organism>
<evidence type="ECO:0000313" key="3">
    <source>
        <dbReference type="Proteomes" id="UP000564378"/>
    </source>
</evidence>
<reference evidence="2 3" key="1">
    <citation type="submission" date="2020-08" db="EMBL/GenBank/DDBJ databases">
        <title>Draft genome sequence of Parasphingopyxis sp. GrpM-11.</title>
        <authorList>
            <person name="Oh J."/>
            <person name="Roh D.-H."/>
        </authorList>
    </citation>
    <scope>NUCLEOTIDE SEQUENCE [LARGE SCALE GENOMIC DNA]</scope>
    <source>
        <strain evidence="2 3">GrpM-11</strain>
    </source>
</reference>
<dbReference type="PANTHER" id="PTHR11220:SF58">
    <property type="entry name" value="SOUL HEME-BINDING FAMILY PROTEIN"/>
    <property type="match status" value="1"/>
</dbReference>